<keyword evidence="5" id="KW-0560">Oxidoreductase</keyword>
<feature type="domain" description="Tetrapyrrole methylase" evidence="9">
    <location>
        <begin position="293"/>
        <end position="499"/>
    </location>
</feature>
<evidence type="ECO:0000259" key="10">
    <source>
        <dbReference type="Pfam" id="PF14824"/>
    </source>
</evidence>
<dbReference type="SUPFAM" id="SSF75615">
    <property type="entry name" value="Siroheme synthase middle domains-like"/>
    <property type="match status" value="1"/>
</dbReference>
<dbReference type="Gene3D" id="3.40.1010.10">
    <property type="entry name" value="Cobalt-precorrin-4 Transmethylase, Domain 1"/>
    <property type="match status" value="1"/>
</dbReference>
<dbReference type="InterPro" id="IPR006366">
    <property type="entry name" value="CobA/CysG_C"/>
</dbReference>
<dbReference type="GO" id="GO:0032259">
    <property type="term" value="P:methylation"/>
    <property type="evidence" value="ECO:0007669"/>
    <property type="project" value="UniProtKB-KW"/>
</dbReference>
<evidence type="ECO:0000256" key="4">
    <source>
        <dbReference type="ARBA" id="ARBA00022691"/>
    </source>
</evidence>
<gene>
    <name evidence="11" type="ORF">BZA70DRAFT_275131</name>
</gene>
<dbReference type="Proteomes" id="UP001498771">
    <property type="component" value="Unassembled WGS sequence"/>
</dbReference>
<evidence type="ECO:0000256" key="5">
    <source>
        <dbReference type="ARBA" id="ARBA00023002"/>
    </source>
</evidence>
<accession>A0ABR1FAC9</accession>
<dbReference type="Pfam" id="PF00590">
    <property type="entry name" value="TP_methylase"/>
    <property type="match status" value="1"/>
</dbReference>
<evidence type="ECO:0000256" key="8">
    <source>
        <dbReference type="RuleBase" id="RU003960"/>
    </source>
</evidence>
<dbReference type="PANTHER" id="PTHR45790:SF6">
    <property type="entry name" value="UROPORPHYRINOGEN-III C-METHYLTRANSFERASE"/>
    <property type="match status" value="1"/>
</dbReference>
<dbReference type="InterPro" id="IPR014777">
    <property type="entry name" value="4pyrrole_Mease_sub1"/>
</dbReference>
<dbReference type="InterPro" id="IPR003043">
    <property type="entry name" value="Uropor_MeTrfase_CS"/>
</dbReference>
<keyword evidence="7" id="KW-0627">Porphyrin biosynthesis</keyword>
<dbReference type="Pfam" id="PF14824">
    <property type="entry name" value="Sirohm_synth_M"/>
    <property type="match status" value="1"/>
</dbReference>
<dbReference type="CDD" id="cd11642">
    <property type="entry name" value="SUMT"/>
    <property type="match status" value="1"/>
</dbReference>
<evidence type="ECO:0000256" key="1">
    <source>
        <dbReference type="ARBA" id="ARBA00012400"/>
    </source>
</evidence>
<evidence type="ECO:0000259" key="9">
    <source>
        <dbReference type="Pfam" id="PF00590"/>
    </source>
</evidence>
<feature type="domain" description="Siroheme synthase central" evidence="10">
    <location>
        <begin position="137"/>
        <end position="162"/>
    </location>
</feature>
<keyword evidence="4" id="KW-0949">S-adenosyl-L-methionine</keyword>
<organism evidence="11 12">
    <name type="scientific">Myxozyma melibiosi</name>
    <dbReference type="NCBI Taxonomy" id="54550"/>
    <lineage>
        <taxon>Eukaryota</taxon>
        <taxon>Fungi</taxon>
        <taxon>Dikarya</taxon>
        <taxon>Ascomycota</taxon>
        <taxon>Saccharomycotina</taxon>
        <taxon>Lipomycetes</taxon>
        <taxon>Lipomycetales</taxon>
        <taxon>Lipomycetaceae</taxon>
        <taxon>Myxozyma</taxon>
    </lineage>
</organism>
<dbReference type="PANTHER" id="PTHR45790">
    <property type="entry name" value="SIROHEME SYNTHASE-RELATED"/>
    <property type="match status" value="1"/>
</dbReference>
<dbReference type="InterPro" id="IPR035996">
    <property type="entry name" value="4pyrrol_Methylase_sf"/>
</dbReference>
<keyword evidence="2 8" id="KW-0489">Methyltransferase</keyword>
<name>A0ABR1FAC9_9ASCO</name>
<dbReference type="GO" id="GO:0008168">
    <property type="term" value="F:methyltransferase activity"/>
    <property type="evidence" value="ECO:0007669"/>
    <property type="project" value="UniProtKB-KW"/>
</dbReference>
<dbReference type="InterPro" id="IPR050161">
    <property type="entry name" value="Siro_Cobalamin_biosynth"/>
</dbReference>
<dbReference type="EC" id="1.3.1.76" evidence="1"/>
<comment type="similarity">
    <text evidence="8">Belongs to the precorrin methyltransferase family.</text>
</comment>
<dbReference type="InterPro" id="IPR000878">
    <property type="entry name" value="4pyrrol_Mease"/>
</dbReference>
<evidence type="ECO:0000313" key="12">
    <source>
        <dbReference type="Proteomes" id="UP001498771"/>
    </source>
</evidence>
<dbReference type="RefSeq" id="XP_064769847.1">
    <property type="nucleotide sequence ID" value="XM_064912100.1"/>
</dbReference>
<sequence>MPGLLLSHACEQQVHLVIGASALSLSRVAKSVECGASKVILLAPRDGPQAWESEVERRIADYSGRFVWIEREFEDADLTTLGREEVDRVVDMVFVATPNVSDIGTRISNLCHRLRIPVNVADAPKLSSFTLLSTHIDGPLQIGVTTSGKGCRLASRIRREIISALPKDIAKACEKVGDLKQSIQDGDENQLQHDIEARYHEVGQHDDDAVQSHKFNELVLEDLVQEELAKNRGALKRQRMRWLSQVVEYYPFSELATLSVDQLSSQYRSNSLALAEKAKLMQVSTIVSKTGRIALVGAGPGSAGLLTTAALTAITSADLVLADKLVPAGVLDLIPRHVETYIAKKFPGNAEAAQQELLAMGLSALQQGKYVVRLKQGDPYIFGRGAEEYIFFRHHGYTPSVIPGITSALSGPLFAAISPTHREVADQILICTGTGRKGAAPAIPEFVESRTTVFLMALHRLSDVIGWLAAAGWRMDLPCAIVERASCPDQRVIRTTLEHVVAAFEELGSRPPGILVTGKSCGVIEQIPEGQKWVVDEGFHAQI</sequence>
<dbReference type="PROSITE" id="PS00840">
    <property type="entry name" value="SUMT_2"/>
    <property type="match status" value="1"/>
</dbReference>
<dbReference type="PIRSF" id="PIRSF036555">
    <property type="entry name" value="SUMT_yeast"/>
    <property type="match status" value="1"/>
</dbReference>
<dbReference type="EMBL" id="JBBJBU010000002">
    <property type="protein sequence ID" value="KAK7206814.1"/>
    <property type="molecule type" value="Genomic_DNA"/>
</dbReference>
<dbReference type="Pfam" id="PF13241">
    <property type="entry name" value="NAD_binding_7"/>
    <property type="match status" value="1"/>
</dbReference>
<dbReference type="SUPFAM" id="SSF53790">
    <property type="entry name" value="Tetrapyrrole methylase"/>
    <property type="match status" value="1"/>
</dbReference>
<keyword evidence="3 8" id="KW-0808">Transferase</keyword>
<comment type="caution">
    <text evidence="11">The sequence shown here is derived from an EMBL/GenBank/DDBJ whole genome shotgun (WGS) entry which is preliminary data.</text>
</comment>
<dbReference type="Gene3D" id="3.30.950.10">
    <property type="entry name" value="Methyltransferase, Cobalt-precorrin-4 Transmethylase, Domain 2"/>
    <property type="match status" value="1"/>
</dbReference>
<evidence type="ECO:0000256" key="7">
    <source>
        <dbReference type="ARBA" id="ARBA00023244"/>
    </source>
</evidence>
<evidence type="ECO:0000256" key="6">
    <source>
        <dbReference type="ARBA" id="ARBA00023027"/>
    </source>
</evidence>
<reference evidence="11 12" key="1">
    <citation type="submission" date="2024-03" db="EMBL/GenBank/DDBJ databases">
        <title>Genome-scale model development and genomic sequencing of the oleaginous clade Lipomyces.</title>
        <authorList>
            <consortium name="Lawrence Berkeley National Laboratory"/>
            <person name="Czajka J.J."/>
            <person name="Han Y."/>
            <person name="Kim J."/>
            <person name="Mondo S.J."/>
            <person name="Hofstad B.A."/>
            <person name="Robles A."/>
            <person name="Haridas S."/>
            <person name="Riley R."/>
            <person name="LaButti K."/>
            <person name="Pangilinan J."/>
            <person name="Andreopoulos W."/>
            <person name="Lipzen A."/>
            <person name="Yan J."/>
            <person name="Wang M."/>
            <person name="Ng V."/>
            <person name="Grigoriev I.V."/>
            <person name="Spatafora J.W."/>
            <person name="Magnuson J.K."/>
            <person name="Baker S.E."/>
            <person name="Pomraning K.R."/>
        </authorList>
    </citation>
    <scope>NUCLEOTIDE SEQUENCE [LARGE SCALE GENOMIC DNA]</scope>
    <source>
        <strain evidence="11 12">Phaff 52-87</strain>
    </source>
</reference>
<evidence type="ECO:0000256" key="2">
    <source>
        <dbReference type="ARBA" id="ARBA00022603"/>
    </source>
</evidence>
<proteinExistence type="inferred from homology"/>
<evidence type="ECO:0000256" key="3">
    <source>
        <dbReference type="ARBA" id="ARBA00022679"/>
    </source>
</evidence>
<dbReference type="Gene3D" id="3.40.50.720">
    <property type="entry name" value="NAD(P)-binding Rossmann-like Domain"/>
    <property type="match status" value="1"/>
</dbReference>
<keyword evidence="6" id="KW-0520">NAD</keyword>
<dbReference type="InterPro" id="IPR028281">
    <property type="entry name" value="Sirohaem_synthase_central"/>
</dbReference>
<dbReference type="InterPro" id="IPR036291">
    <property type="entry name" value="NAD(P)-bd_dom_sf"/>
</dbReference>
<keyword evidence="12" id="KW-1185">Reference proteome</keyword>
<dbReference type="GeneID" id="90037612"/>
<protein>
    <recommendedName>
        <fullName evidence="1">precorrin-2 dehydrogenase</fullName>
        <ecNumber evidence="1">1.3.1.76</ecNumber>
    </recommendedName>
</protein>
<dbReference type="InterPro" id="IPR014776">
    <property type="entry name" value="4pyrrole_Mease_sub2"/>
</dbReference>
<dbReference type="SUPFAM" id="SSF51735">
    <property type="entry name" value="NAD(P)-binding Rossmann-fold domains"/>
    <property type="match status" value="1"/>
</dbReference>
<evidence type="ECO:0000313" key="11">
    <source>
        <dbReference type="EMBL" id="KAK7206814.1"/>
    </source>
</evidence>
<dbReference type="InterPro" id="IPR012066">
    <property type="entry name" value="Met1_fungi"/>
</dbReference>